<name>A0A931HFE2_9SPHN</name>
<sequence>MPGTLVAACLAATAACRPVEQPASMRAVEAWDIPLATRQQRARFLDLLDEVARGQGYHLDAASDAELEAISLPSSPIRLNASIWRGEDDEEIMANALDMVHPGHAWLTFTLGEEPARSTRLRRLLVARIRREWPDAARLPISVHGTIPLPDDLELTPSGYRLKQAAEPKYADDRHAAGEGP</sequence>
<dbReference type="Proteomes" id="UP000617634">
    <property type="component" value="Unassembled WGS sequence"/>
</dbReference>
<protein>
    <submittedName>
        <fullName evidence="1">Uncharacterized protein</fullName>
    </submittedName>
</protein>
<gene>
    <name evidence="1" type="ORF">I5E68_15795</name>
</gene>
<accession>A0A931HFE2</accession>
<evidence type="ECO:0000313" key="1">
    <source>
        <dbReference type="EMBL" id="MBH0114408.1"/>
    </source>
</evidence>
<organism evidence="1 2">
    <name type="scientific">Novosphingobium aureum</name>
    <dbReference type="NCBI Taxonomy" id="2792964"/>
    <lineage>
        <taxon>Bacteria</taxon>
        <taxon>Pseudomonadati</taxon>
        <taxon>Pseudomonadota</taxon>
        <taxon>Alphaproteobacteria</taxon>
        <taxon>Sphingomonadales</taxon>
        <taxon>Sphingomonadaceae</taxon>
        <taxon>Novosphingobium</taxon>
    </lineage>
</organism>
<dbReference type="EMBL" id="JADZGI010000003">
    <property type="protein sequence ID" value="MBH0114408.1"/>
    <property type="molecule type" value="Genomic_DNA"/>
</dbReference>
<keyword evidence="2" id="KW-1185">Reference proteome</keyword>
<dbReference type="AlphaFoldDB" id="A0A931HFE2"/>
<dbReference type="RefSeq" id="WP_197165778.1">
    <property type="nucleotide sequence ID" value="NZ_JADZGI010000003.1"/>
</dbReference>
<reference evidence="1" key="1">
    <citation type="submission" date="2020-11" db="EMBL/GenBank/DDBJ databases">
        <title>Novosphingobium aureum sp. nov., a marine bacterium isolated from sediment of a salt flat.</title>
        <authorList>
            <person name="Yoo Y."/>
            <person name="Kim J.-J."/>
        </authorList>
    </citation>
    <scope>NUCLEOTIDE SEQUENCE</scope>
    <source>
        <strain evidence="1">YJ-S2-02</strain>
    </source>
</reference>
<proteinExistence type="predicted"/>
<evidence type="ECO:0000313" key="2">
    <source>
        <dbReference type="Proteomes" id="UP000617634"/>
    </source>
</evidence>
<comment type="caution">
    <text evidence="1">The sequence shown here is derived from an EMBL/GenBank/DDBJ whole genome shotgun (WGS) entry which is preliminary data.</text>
</comment>